<evidence type="ECO:0000313" key="3">
    <source>
        <dbReference type="EMBL" id="MDO7252627.1"/>
    </source>
</evidence>
<evidence type="ECO:0000313" key="5">
    <source>
        <dbReference type="Proteomes" id="UP001177258"/>
    </source>
</evidence>
<comment type="caution">
    <text evidence="4">The sequence shown here is derived from an EMBL/GenBank/DDBJ whole genome shotgun (WGS) entry which is preliminary data.</text>
</comment>
<evidence type="ECO:0000313" key="6">
    <source>
        <dbReference type="Proteomes" id="UP001240777"/>
    </source>
</evidence>
<gene>
    <name evidence="3" type="ORF">Q5I04_01670</name>
    <name evidence="4" type="ORF">Q5I06_01670</name>
</gene>
<keyword evidence="1" id="KW-0175">Coiled coil</keyword>
<accession>A0AA90PJU7</accession>
<protein>
    <submittedName>
        <fullName evidence="4">DUF3972 domain-containing protein</fullName>
    </submittedName>
</protein>
<dbReference type="RefSeq" id="WP_305516469.1">
    <property type="nucleotide sequence ID" value="NZ_JAUPEV010000002.1"/>
</dbReference>
<dbReference type="AlphaFoldDB" id="A0AA90PJU7"/>
<dbReference type="Pfam" id="PF13118">
    <property type="entry name" value="DUF3972"/>
    <property type="match status" value="1"/>
</dbReference>
<evidence type="ECO:0000313" key="4">
    <source>
        <dbReference type="EMBL" id="MDP2538494.1"/>
    </source>
</evidence>
<keyword evidence="6" id="KW-1185">Reference proteome</keyword>
<evidence type="ECO:0000259" key="2">
    <source>
        <dbReference type="Pfam" id="PF13118"/>
    </source>
</evidence>
<reference evidence="3" key="2">
    <citation type="submission" date="2023-07" db="EMBL/GenBank/DDBJ databases">
        <authorList>
            <person name="Aydin F."/>
            <person name="Tarhane S."/>
            <person name="Saticioglu I.B."/>
            <person name="Karakaya E."/>
            <person name="Abay S."/>
            <person name="Guran O."/>
            <person name="Bozkurt E."/>
            <person name="Uzum N."/>
            <person name="Olgun K."/>
            <person name="Jablonski D."/>
        </authorList>
    </citation>
    <scope>NUCLEOTIDE SEQUENCE</scope>
    <source>
        <strain evidence="3">Faydin-H75</strain>
    </source>
</reference>
<dbReference type="Proteomes" id="UP001240777">
    <property type="component" value="Unassembled WGS sequence"/>
</dbReference>
<dbReference type="EMBL" id="JAUYZK010000002">
    <property type="protein sequence ID" value="MDP2538494.1"/>
    <property type="molecule type" value="Genomic_DNA"/>
</dbReference>
<organism evidence="4 5">
    <name type="scientific">Helicobacter cappadocius</name>
    <dbReference type="NCBI Taxonomy" id="3063998"/>
    <lineage>
        <taxon>Bacteria</taxon>
        <taxon>Pseudomonadati</taxon>
        <taxon>Campylobacterota</taxon>
        <taxon>Epsilonproteobacteria</taxon>
        <taxon>Campylobacterales</taxon>
        <taxon>Helicobacteraceae</taxon>
        <taxon>Helicobacter</taxon>
    </lineage>
</organism>
<sequence length="169" mass="19059">MENKTSTNPTWLSLKEFVKLSGIEEKKVLELIDEGSIISKTHNDTLFVDVSSGAQTIVKSVENNLVSADMSGNSLDPIFVEKTINTILGLHDKVISAKDETIGAFKNENIFLKDALISMQEVYDDDKKTIDTMRNELQKAREEIEFMKRKYRLMWGKVSGLGGGNRRED</sequence>
<feature type="coiled-coil region" evidence="1">
    <location>
        <begin position="123"/>
        <end position="150"/>
    </location>
</feature>
<name>A0AA90PJU7_9HELI</name>
<dbReference type="EMBL" id="JAUPEV010000002">
    <property type="protein sequence ID" value="MDO7252627.1"/>
    <property type="molecule type" value="Genomic_DNA"/>
</dbReference>
<evidence type="ECO:0000256" key="1">
    <source>
        <dbReference type="SAM" id="Coils"/>
    </source>
</evidence>
<dbReference type="Proteomes" id="UP001177258">
    <property type="component" value="Unassembled WGS sequence"/>
</dbReference>
<reference evidence="3 5" key="3">
    <citation type="journal article" date="2024" name="Syst. Appl. Microbiol.">
        <title>Helicobacter cappadocius sp. nov., from lizards: The first psychrotrophic Helicobacter species.</title>
        <authorList>
            <person name="Aydin F."/>
            <person name="Tarhane S."/>
            <person name="Karakaya E."/>
            <person name="Abay S."/>
            <person name="Kayman T."/>
            <person name="Guran O."/>
            <person name="Bozkurt E."/>
            <person name="Uzum N."/>
            <person name="Avci A."/>
            <person name="Olgun K."/>
            <person name="Jablonski D."/>
            <person name="Guran C."/>
            <person name="Burcin Saticioglu I."/>
        </authorList>
    </citation>
    <scope>NUCLEOTIDE SEQUENCE [LARGE SCALE GENOMIC DNA]</scope>
    <source>
        <strain evidence="3">Faydin-H75</strain>
        <strain evidence="5">faydin-H76</strain>
    </source>
</reference>
<feature type="domain" description="DUF3972" evidence="2">
    <location>
        <begin position="16"/>
        <end position="139"/>
    </location>
</feature>
<dbReference type="InterPro" id="IPR025002">
    <property type="entry name" value="DUF3972"/>
</dbReference>
<reference evidence="4 6" key="1">
    <citation type="submission" date="2023-07" db="EMBL/GenBank/DDBJ databases">
        <title>Unpublished Manusciprt.</title>
        <authorList>
            <person name="Aydin F."/>
            <person name="Tarhane S."/>
            <person name="Saticioglu I.B."/>
            <person name="Karakaya E."/>
            <person name="Abay S."/>
            <person name="Guran O."/>
            <person name="Bozkurt E."/>
            <person name="Uzum N."/>
            <person name="Olgun K."/>
            <person name="Jablonski D."/>
        </authorList>
    </citation>
    <scope>NUCLEOTIDE SEQUENCE</scope>
    <source>
        <strain evidence="6">faydin-H75</strain>
        <strain evidence="4">Faydin-H76</strain>
    </source>
</reference>
<proteinExistence type="predicted"/>